<sequence>MKRMNHNWKELARIAWDRVGLRMLVSCLCSFTRSNRRK</sequence>
<proteinExistence type="predicted"/>
<name>A0A183JZK6_9TREM</name>
<evidence type="ECO:0000313" key="1">
    <source>
        <dbReference type="EMBL" id="VDP29520.1"/>
    </source>
</evidence>
<reference evidence="1 2" key="2">
    <citation type="submission" date="2018-11" db="EMBL/GenBank/DDBJ databases">
        <authorList>
            <consortium name="Pathogen Informatics"/>
        </authorList>
    </citation>
    <scope>NUCLEOTIDE SEQUENCE [LARGE SCALE GENOMIC DNA]</scope>
    <source>
        <strain evidence="1">Dakar</strain>
        <strain evidence="2">Dakar, Senegal</strain>
    </source>
</reference>
<evidence type="ECO:0000313" key="2">
    <source>
        <dbReference type="Proteomes" id="UP000279833"/>
    </source>
</evidence>
<dbReference type="EMBL" id="UZAK01032628">
    <property type="protein sequence ID" value="VDP29520.1"/>
    <property type="molecule type" value="Genomic_DNA"/>
</dbReference>
<reference evidence="3" key="1">
    <citation type="submission" date="2016-06" db="UniProtKB">
        <authorList>
            <consortium name="WormBaseParasite"/>
        </authorList>
    </citation>
    <scope>IDENTIFICATION</scope>
</reference>
<evidence type="ECO:0000313" key="3">
    <source>
        <dbReference type="WBParaSite" id="SCUD_0000816401-mRNA-1"/>
    </source>
</evidence>
<organism evidence="3">
    <name type="scientific">Schistosoma curassoni</name>
    <dbReference type="NCBI Taxonomy" id="6186"/>
    <lineage>
        <taxon>Eukaryota</taxon>
        <taxon>Metazoa</taxon>
        <taxon>Spiralia</taxon>
        <taxon>Lophotrochozoa</taxon>
        <taxon>Platyhelminthes</taxon>
        <taxon>Trematoda</taxon>
        <taxon>Digenea</taxon>
        <taxon>Strigeidida</taxon>
        <taxon>Schistosomatoidea</taxon>
        <taxon>Schistosomatidae</taxon>
        <taxon>Schistosoma</taxon>
    </lineage>
</organism>
<dbReference type="Proteomes" id="UP000279833">
    <property type="component" value="Unassembled WGS sequence"/>
</dbReference>
<protein>
    <submittedName>
        <fullName evidence="3">MADF domain-containing protein</fullName>
    </submittedName>
</protein>
<dbReference type="AlphaFoldDB" id="A0A183JZK6"/>
<dbReference type="WBParaSite" id="SCUD_0000816401-mRNA-1">
    <property type="protein sequence ID" value="SCUD_0000816401-mRNA-1"/>
    <property type="gene ID" value="SCUD_0000816401"/>
</dbReference>
<accession>A0A183JZK6</accession>
<gene>
    <name evidence="1" type="ORF">SCUD_LOCUS8164</name>
</gene>
<keyword evidence="2" id="KW-1185">Reference proteome</keyword>